<protein>
    <submittedName>
        <fullName evidence="2">Type I restriction enzyme R protein N terminal domain protein</fullName>
    </submittedName>
</protein>
<proteinExistence type="predicted"/>
<name>B4VNS5_9CYAN</name>
<dbReference type="GO" id="GO:0009307">
    <property type="term" value="P:DNA restriction-modification system"/>
    <property type="evidence" value="ECO:0007669"/>
    <property type="project" value="UniProtKB-KW"/>
</dbReference>
<dbReference type="InterPro" id="IPR007409">
    <property type="entry name" value="Restrct_endonuc_type1_HsdR_N"/>
</dbReference>
<gene>
    <name evidence="2" type="ORF">MC7420_4565</name>
</gene>
<feature type="domain" description="Restriction endonuclease type I HsdR N-terminal" evidence="1">
    <location>
        <begin position="99"/>
        <end position="174"/>
    </location>
</feature>
<dbReference type="EMBL" id="DS989846">
    <property type="protein sequence ID" value="EDX76309.1"/>
    <property type="molecule type" value="Genomic_DNA"/>
</dbReference>
<dbReference type="AlphaFoldDB" id="B4VNS5"/>
<dbReference type="STRING" id="118168.MC7420_4565"/>
<keyword evidence="3" id="KW-1185">Reference proteome</keyword>
<dbReference type="Proteomes" id="UP000003835">
    <property type="component" value="Unassembled WGS sequence"/>
</dbReference>
<dbReference type="GO" id="GO:0009035">
    <property type="term" value="F:type I site-specific deoxyribonuclease activity"/>
    <property type="evidence" value="ECO:0007669"/>
    <property type="project" value="UniProtKB-EC"/>
</dbReference>
<evidence type="ECO:0000313" key="2">
    <source>
        <dbReference type="EMBL" id="EDX76309.1"/>
    </source>
</evidence>
<accession>B4VNS5</accession>
<dbReference type="GO" id="GO:0005524">
    <property type="term" value="F:ATP binding"/>
    <property type="evidence" value="ECO:0007669"/>
    <property type="project" value="UniProtKB-KW"/>
</dbReference>
<dbReference type="Pfam" id="PF04313">
    <property type="entry name" value="HSDR_N"/>
    <property type="match status" value="1"/>
</dbReference>
<evidence type="ECO:0000313" key="3">
    <source>
        <dbReference type="Proteomes" id="UP000003835"/>
    </source>
</evidence>
<dbReference type="Gene3D" id="3.90.1570.30">
    <property type="match status" value="1"/>
</dbReference>
<dbReference type="RefSeq" id="WP_006100043.1">
    <property type="nucleotide sequence ID" value="NZ_DS989846.1"/>
</dbReference>
<organism evidence="2 3">
    <name type="scientific">Coleofasciculus chthonoplastes PCC 7420</name>
    <dbReference type="NCBI Taxonomy" id="118168"/>
    <lineage>
        <taxon>Bacteria</taxon>
        <taxon>Bacillati</taxon>
        <taxon>Cyanobacteriota</taxon>
        <taxon>Cyanophyceae</taxon>
        <taxon>Coleofasciculales</taxon>
        <taxon>Coleofasciculaceae</taxon>
        <taxon>Coleofasciculus</taxon>
    </lineage>
</organism>
<sequence length="211" mass="24246">MTKTLTITEVVTSLNEAESRFNIRRNDNLDFFSEWQDNLPELTQSERETLDRIKTSYLYNSADGSMTEATVNLLLVSPLLYLAGFCDPPYKLKGEKSVEFTVEERDETYRGRIDALVLKNKFWLTLIESKQTKFSFSVAIPQALAYMMANPHPTQPSFGLVTNGDNFLFLKLIQEPVGYYDLSTDFSIFARPHNELYNVLQIMKRIGTLIT</sequence>
<dbReference type="HOGENOM" id="CLU_090272_0_0_3"/>
<dbReference type="OrthoDB" id="511707at2"/>
<evidence type="ECO:0000259" key="1">
    <source>
        <dbReference type="Pfam" id="PF04313"/>
    </source>
</evidence>
<dbReference type="eggNOG" id="COG2810">
    <property type="taxonomic scope" value="Bacteria"/>
</dbReference>
<reference evidence="2 3" key="1">
    <citation type="submission" date="2008-07" db="EMBL/GenBank/DDBJ databases">
        <authorList>
            <person name="Tandeau de Marsac N."/>
            <person name="Ferriera S."/>
            <person name="Johnson J."/>
            <person name="Kravitz S."/>
            <person name="Beeson K."/>
            <person name="Sutton G."/>
            <person name="Rogers Y.-H."/>
            <person name="Friedman R."/>
            <person name="Frazier M."/>
            <person name="Venter J.C."/>
        </authorList>
    </citation>
    <scope>NUCLEOTIDE SEQUENCE [LARGE SCALE GENOMIC DNA]</scope>
    <source>
        <strain evidence="2 3">PCC 7420</strain>
    </source>
</reference>
<dbReference type="GO" id="GO:0003677">
    <property type="term" value="F:DNA binding"/>
    <property type="evidence" value="ECO:0007669"/>
    <property type="project" value="UniProtKB-KW"/>
</dbReference>